<feature type="transmembrane region" description="Helical" evidence="6">
    <location>
        <begin position="48"/>
        <end position="72"/>
    </location>
</feature>
<feature type="transmembrane region" description="Helical" evidence="6">
    <location>
        <begin position="281"/>
        <end position="301"/>
    </location>
</feature>
<evidence type="ECO:0000256" key="5">
    <source>
        <dbReference type="ARBA" id="ARBA00023136"/>
    </source>
</evidence>
<dbReference type="PANTHER" id="PTHR30250">
    <property type="entry name" value="PST FAMILY PREDICTED COLANIC ACID TRANSPORTER"/>
    <property type="match status" value="1"/>
</dbReference>
<reference evidence="7" key="1">
    <citation type="submission" date="2024-07" db="EMBL/GenBank/DDBJ databases">
        <title>Halotolerant mesophilic bacterium Ornithinibacillus sp. 4-3, sp. nov., isolated from soil.</title>
        <authorList>
            <person name="Sidarenka A.V."/>
            <person name="Guliayeva D.E."/>
            <person name="Leanovich S.I."/>
            <person name="Hileuskaya K.S."/>
            <person name="Akhremchuk A.E."/>
            <person name="Sikolenko M.A."/>
            <person name="Valentovich L.N."/>
        </authorList>
    </citation>
    <scope>NUCLEOTIDE SEQUENCE</scope>
    <source>
        <strain evidence="7">4-3</strain>
    </source>
</reference>
<feature type="transmembrane region" description="Helical" evidence="6">
    <location>
        <begin position="160"/>
        <end position="175"/>
    </location>
</feature>
<evidence type="ECO:0000313" key="7">
    <source>
        <dbReference type="EMBL" id="XDK32872.1"/>
    </source>
</evidence>
<dbReference type="InterPro" id="IPR002797">
    <property type="entry name" value="Polysacc_synth"/>
</dbReference>
<feature type="transmembrane region" description="Helical" evidence="6">
    <location>
        <begin position="84"/>
        <end position="114"/>
    </location>
</feature>
<keyword evidence="5 6" id="KW-0472">Membrane</keyword>
<protein>
    <submittedName>
        <fullName evidence="7">Oligosaccharide flippase family protein</fullName>
    </submittedName>
</protein>
<feature type="transmembrane region" description="Helical" evidence="6">
    <location>
        <begin position="478"/>
        <end position="497"/>
    </location>
</feature>
<dbReference type="Pfam" id="PF01943">
    <property type="entry name" value="Polysacc_synt"/>
    <property type="match status" value="1"/>
</dbReference>
<dbReference type="GO" id="GO:0005886">
    <property type="term" value="C:plasma membrane"/>
    <property type="evidence" value="ECO:0007669"/>
    <property type="project" value="UniProtKB-SubCell"/>
</dbReference>
<comment type="subcellular location">
    <subcellularLocation>
        <location evidence="1">Cell membrane</location>
        <topology evidence="1">Multi-pass membrane protein</topology>
    </subcellularLocation>
</comment>
<name>A0AB39HQF2_9BACI</name>
<feature type="transmembrane region" description="Helical" evidence="6">
    <location>
        <begin position="229"/>
        <end position="249"/>
    </location>
</feature>
<evidence type="ECO:0000256" key="4">
    <source>
        <dbReference type="ARBA" id="ARBA00022989"/>
    </source>
</evidence>
<organism evidence="7">
    <name type="scientific">Ornithinibacillus sp. 4-3</name>
    <dbReference type="NCBI Taxonomy" id="3231488"/>
    <lineage>
        <taxon>Bacteria</taxon>
        <taxon>Bacillati</taxon>
        <taxon>Bacillota</taxon>
        <taxon>Bacilli</taxon>
        <taxon>Bacillales</taxon>
        <taxon>Bacillaceae</taxon>
        <taxon>Ornithinibacillus</taxon>
    </lineage>
</organism>
<evidence type="ECO:0000256" key="1">
    <source>
        <dbReference type="ARBA" id="ARBA00004651"/>
    </source>
</evidence>
<feature type="transmembrane region" description="Helical" evidence="6">
    <location>
        <begin position="322"/>
        <end position="341"/>
    </location>
</feature>
<dbReference type="PANTHER" id="PTHR30250:SF29">
    <property type="entry name" value="POLYSACCHARIDE BIOSYNTHESIS PROTEIN C-TERMINAL DOMAIN-CONTAINING PROTEIN"/>
    <property type="match status" value="1"/>
</dbReference>
<evidence type="ECO:0000256" key="6">
    <source>
        <dbReference type="SAM" id="Phobius"/>
    </source>
</evidence>
<sequence>MKDNQFIKGAMLLTLAGLLSKILGAAYRIPLQNITGDLGYYIYQQIYPFIGFVMILSLYGFPTAISNLTAAMQKKGLGISLRSFYIPIFIILLGINGFLFVGLYVSAGFIANFIGDPQLVFAYRMVAFTFLLIPFTVLLRGVFQGIQDMKPTAYSQLGDQFIRVGMIIFMAYFIVTKGMDMYLIGEAAALASICGAIFAIIILSIFLMRRKLWTYEAYPVPWKHYVMTLLTFGIVASLNHLVLIILQFADVFSLVPNLKTYGLNTLAAMEEKGIFDRGQPLIQLGSVLGSSLAIAVIPAISKISGRQNIQELKSHVESALKVCFYLSAGATIGLIGIFPEANILLFQNDKGTISLQVLAVAILFSSLAITGMSILQSLGKYFITIVYLFIVFMVKLLANHLLVPMFGITGSSIATIFALFILCLLIYVALKRNIPALQLGRHMKIRSFLFAGGLMLGYLLLVRYVYLLLPAFSRSGLLFYILFVVGTGAMLYIYMLIRRKAFTEEELHTLPLASLWLRIYRY</sequence>
<feature type="transmembrane region" description="Helical" evidence="6">
    <location>
        <begin position="187"/>
        <end position="208"/>
    </location>
</feature>
<keyword evidence="2" id="KW-1003">Cell membrane</keyword>
<dbReference type="RefSeq" id="WP_368653559.1">
    <property type="nucleotide sequence ID" value="NZ_CP162599.1"/>
</dbReference>
<feature type="transmembrane region" description="Helical" evidence="6">
    <location>
        <begin position="353"/>
        <end position="375"/>
    </location>
</feature>
<feature type="transmembrane region" description="Helical" evidence="6">
    <location>
        <begin position="408"/>
        <end position="428"/>
    </location>
</feature>
<dbReference type="InterPro" id="IPR024923">
    <property type="entry name" value="PG_synth_SpoVB"/>
</dbReference>
<feature type="transmembrane region" description="Helical" evidence="6">
    <location>
        <begin position="120"/>
        <end position="139"/>
    </location>
</feature>
<feature type="transmembrane region" description="Helical" evidence="6">
    <location>
        <begin position="448"/>
        <end position="466"/>
    </location>
</feature>
<dbReference type="PIRSF" id="PIRSF038958">
    <property type="entry name" value="PG_synth_SpoVB"/>
    <property type="match status" value="1"/>
</dbReference>
<keyword evidence="4 6" id="KW-1133">Transmembrane helix</keyword>
<dbReference type="EMBL" id="CP162599">
    <property type="protein sequence ID" value="XDK32872.1"/>
    <property type="molecule type" value="Genomic_DNA"/>
</dbReference>
<dbReference type="InterPro" id="IPR050833">
    <property type="entry name" value="Poly_Biosynth_Transport"/>
</dbReference>
<keyword evidence="3 6" id="KW-0812">Transmembrane</keyword>
<dbReference type="AlphaFoldDB" id="A0AB39HQF2"/>
<accession>A0AB39HQF2</accession>
<evidence type="ECO:0000256" key="2">
    <source>
        <dbReference type="ARBA" id="ARBA00022475"/>
    </source>
</evidence>
<dbReference type="CDD" id="cd13124">
    <property type="entry name" value="MATE_SpoVB_like"/>
    <property type="match status" value="1"/>
</dbReference>
<gene>
    <name evidence="7" type="ORF">AB4Y30_00325</name>
</gene>
<feature type="transmembrane region" description="Helical" evidence="6">
    <location>
        <begin position="382"/>
        <end position="402"/>
    </location>
</feature>
<evidence type="ECO:0000256" key="3">
    <source>
        <dbReference type="ARBA" id="ARBA00022692"/>
    </source>
</evidence>
<proteinExistence type="predicted"/>